<evidence type="ECO:0008006" key="4">
    <source>
        <dbReference type="Google" id="ProtNLM"/>
    </source>
</evidence>
<organism evidence="2 3">
    <name type="scientific">Nitrosospira briensis</name>
    <dbReference type="NCBI Taxonomy" id="35799"/>
    <lineage>
        <taxon>Bacteria</taxon>
        <taxon>Pseudomonadati</taxon>
        <taxon>Pseudomonadota</taxon>
        <taxon>Betaproteobacteria</taxon>
        <taxon>Nitrosomonadales</taxon>
        <taxon>Nitrosomonadaceae</taxon>
        <taxon>Nitrosospira</taxon>
    </lineage>
</organism>
<keyword evidence="1" id="KW-0812">Transmembrane</keyword>
<proteinExistence type="predicted"/>
<feature type="transmembrane region" description="Helical" evidence="1">
    <location>
        <begin position="109"/>
        <end position="127"/>
    </location>
</feature>
<reference evidence="3" key="1">
    <citation type="submission" date="2016-10" db="EMBL/GenBank/DDBJ databases">
        <authorList>
            <person name="Varghese N."/>
        </authorList>
    </citation>
    <scope>NUCLEOTIDE SEQUENCE [LARGE SCALE GENOMIC DNA]</scope>
    <source>
        <strain evidence="3">Nsp8</strain>
    </source>
</reference>
<keyword evidence="1" id="KW-1133">Transmembrane helix</keyword>
<evidence type="ECO:0000313" key="2">
    <source>
        <dbReference type="EMBL" id="SFN42083.1"/>
    </source>
</evidence>
<keyword evidence="3" id="KW-1185">Reference proteome</keyword>
<dbReference type="AlphaFoldDB" id="A0A1I4YWE8"/>
<sequence>MVQLVHNFGAAAVAGLPILALYPAVQTAAVQRRLAWLVGLGWAVQAASGTGFSAVSYYYYEKLPDLHGVAFAALLIKILCAAAGFWIAMLYVRRATRWSDERGRSAWKLLASLGVTALAAAAFLRWFA</sequence>
<evidence type="ECO:0000256" key="1">
    <source>
        <dbReference type="SAM" id="Phobius"/>
    </source>
</evidence>
<protein>
    <recommendedName>
        <fullName evidence="4">Copper resistance protein D domain-containing protein</fullName>
    </recommendedName>
</protein>
<accession>A0A1I4YWE8</accession>
<gene>
    <name evidence="2" type="ORF">SAMN05216386_0906</name>
</gene>
<feature type="transmembrane region" description="Helical" evidence="1">
    <location>
        <begin position="6"/>
        <end position="25"/>
    </location>
</feature>
<dbReference type="RefSeq" id="WP_074795036.1">
    <property type="nucleotide sequence ID" value="NZ_FOVJ01000001.1"/>
</dbReference>
<keyword evidence="1" id="KW-0472">Membrane</keyword>
<dbReference type="EMBL" id="FOVJ01000001">
    <property type="protein sequence ID" value="SFN42083.1"/>
    <property type="molecule type" value="Genomic_DNA"/>
</dbReference>
<evidence type="ECO:0000313" key="3">
    <source>
        <dbReference type="Proteomes" id="UP000183107"/>
    </source>
</evidence>
<feature type="transmembrane region" description="Helical" evidence="1">
    <location>
        <begin position="66"/>
        <end position="88"/>
    </location>
</feature>
<name>A0A1I4YWE8_9PROT</name>
<feature type="transmembrane region" description="Helical" evidence="1">
    <location>
        <begin position="37"/>
        <end position="60"/>
    </location>
</feature>
<dbReference type="Proteomes" id="UP000183107">
    <property type="component" value="Unassembled WGS sequence"/>
</dbReference>